<evidence type="ECO:0000313" key="1">
    <source>
        <dbReference type="EMBL" id="AHZ09839.1"/>
    </source>
</evidence>
<keyword evidence="2" id="KW-1185">Reference proteome</keyword>
<sequence length="75" mass="9124">MIRDIKKIEEEFKYTVKVLREELVPDGYDPKDEEQIQYVSGQVYAFFQVLHLFYHGEMLYTFDDDDVNRLLEEIE</sequence>
<dbReference type="KEGG" id="vg:19525456"/>
<dbReference type="GeneID" id="19525456"/>
<evidence type="ECO:0000313" key="2">
    <source>
        <dbReference type="Proteomes" id="UP000026901"/>
    </source>
</evidence>
<dbReference type="Proteomes" id="UP000026901">
    <property type="component" value="Segment"/>
</dbReference>
<dbReference type="RefSeq" id="YP_009035636.1">
    <property type="nucleotide sequence ID" value="NC_024207.1"/>
</dbReference>
<reference evidence="2" key="1">
    <citation type="submission" date="2014-09" db="EMBL/GenBank/DDBJ databases">
        <authorList>
            <person name="Sauder A.B."/>
            <person name="McKenzie Q.R."/>
            <person name="Temple L.M."/>
            <person name="Alexis B.K."/>
            <person name="Al-Atrache Z."/>
            <person name="Lewis L.O."/>
            <person name="Loesser-Casey K.E."/>
            <person name="Mitchell K.J."/>
        </authorList>
    </citation>
    <scope>NUCLEOTIDE SEQUENCE [LARGE SCALE GENOMIC DNA]</scope>
</reference>
<organism evidence="1 2">
    <name type="scientific">Bacillus phage Evoli</name>
    <dbReference type="NCBI Taxonomy" id="1486658"/>
    <lineage>
        <taxon>Viruses</taxon>
        <taxon>Duplodnaviria</taxon>
        <taxon>Heunggongvirae</taxon>
        <taxon>Uroviricota</taxon>
        <taxon>Caudoviricetes</taxon>
        <taxon>Herelleviridae</taxon>
        <taxon>Bastillevirinae</taxon>
        <taxon>Bastillevirus</taxon>
        <taxon>Bastillevirus evoli</taxon>
    </lineage>
</organism>
<accession>A0A024AZQ7</accession>
<name>A0A024AZQ7_9CAUD</name>
<proteinExistence type="predicted"/>
<dbReference type="EMBL" id="KJ489398">
    <property type="protein sequence ID" value="AHZ09839.1"/>
    <property type="molecule type" value="Genomic_DNA"/>
</dbReference>
<protein>
    <submittedName>
        <fullName evidence="1">Uncharacterized protein</fullName>
    </submittedName>
</protein>